<evidence type="ECO:0000259" key="25">
    <source>
        <dbReference type="Pfam" id="PF03372"/>
    </source>
</evidence>
<dbReference type="EC" id="3.1.13.4" evidence="6"/>
<evidence type="ECO:0000256" key="20">
    <source>
        <dbReference type="ARBA" id="ARBA00030493"/>
    </source>
</evidence>
<accession>A0A9N8ZCW6</accession>
<evidence type="ECO:0000256" key="24">
    <source>
        <dbReference type="SAM" id="MobiDB-lite"/>
    </source>
</evidence>
<comment type="similarity">
    <text evidence="5">Belongs to the CCR4/nocturin family.</text>
</comment>
<dbReference type="PANTHER" id="PTHR12121">
    <property type="entry name" value="CARBON CATABOLITE REPRESSOR PROTEIN 4"/>
    <property type="match status" value="1"/>
</dbReference>
<name>A0A9N8ZCW6_9GLOM</name>
<evidence type="ECO:0000256" key="5">
    <source>
        <dbReference type="ARBA" id="ARBA00010774"/>
    </source>
</evidence>
<dbReference type="InterPro" id="IPR001611">
    <property type="entry name" value="Leu-rich_rpt"/>
</dbReference>
<evidence type="ECO:0000256" key="21">
    <source>
        <dbReference type="ARBA" id="ARBA00031469"/>
    </source>
</evidence>
<dbReference type="Proteomes" id="UP000789739">
    <property type="component" value="Unassembled WGS sequence"/>
</dbReference>
<gene>
    <name evidence="26" type="ORF">PBRASI_LOCUS1994</name>
</gene>
<dbReference type="InterPro" id="IPR036691">
    <property type="entry name" value="Endo/exonu/phosph_ase_sf"/>
</dbReference>
<keyword evidence="12" id="KW-0378">Hydrolase</keyword>
<dbReference type="PROSITE" id="PS51450">
    <property type="entry name" value="LRR"/>
    <property type="match status" value="1"/>
</dbReference>
<evidence type="ECO:0000256" key="1">
    <source>
        <dbReference type="ARBA" id="ARBA00001663"/>
    </source>
</evidence>
<dbReference type="GO" id="GO:0004535">
    <property type="term" value="F:poly(A)-specific ribonuclease activity"/>
    <property type="evidence" value="ECO:0007669"/>
    <property type="project" value="UniProtKB-EC"/>
</dbReference>
<evidence type="ECO:0000256" key="3">
    <source>
        <dbReference type="ARBA" id="ARBA00004123"/>
    </source>
</evidence>
<evidence type="ECO:0000256" key="23">
    <source>
        <dbReference type="ARBA" id="ARBA00045495"/>
    </source>
</evidence>
<dbReference type="InterPro" id="IPR032675">
    <property type="entry name" value="LRR_dom_sf"/>
</dbReference>
<evidence type="ECO:0000256" key="8">
    <source>
        <dbReference type="ARBA" id="ARBA00022614"/>
    </source>
</evidence>
<dbReference type="FunFam" id="3.60.10.10:FF:000037">
    <property type="entry name" value="Glucose-repressible alcohol dehydrogenase transcriptional effector"/>
    <property type="match status" value="1"/>
</dbReference>
<comment type="cofactor">
    <cofactor evidence="2">
        <name>Mg(2+)</name>
        <dbReference type="ChEBI" id="CHEBI:18420"/>
    </cofactor>
</comment>
<keyword evidence="18" id="KW-0539">Nucleus</keyword>
<evidence type="ECO:0000256" key="11">
    <source>
        <dbReference type="ARBA" id="ARBA00022737"/>
    </source>
</evidence>
<dbReference type="InterPro" id="IPR005135">
    <property type="entry name" value="Endo/exonuclease/phosphatase"/>
</dbReference>
<keyword evidence="11" id="KW-0677">Repeat</keyword>
<dbReference type="GO" id="GO:0005737">
    <property type="term" value="C:cytoplasm"/>
    <property type="evidence" value="ECO:0007669"/>
    <property type="project" value="UniProtKB-SubCell"/>
</dbReference>
<dbReference type="InterPro" id="IPR050410">
    <property type="entry name" value="CCR4/nocturin_mRNA_transcr"/>
</dbReference>
<keyword evidence="14" id="KW-0460">Magnesium</keyword>
<evidence type="ECO:0000256" key="14">
    <source>
        <dbReference type="ARBA" id="ARBA00022842"/>
    </source>
</evidence>
<dbReference type="InterPro" id="IPR003591">
    <property type="entry name" value="Leu-rich_rpt_typical-subtyp"/>
</dbReference>
<dbReference type="CDD" id="cd09097">
    <property type="entry name" value="Deadenylase_CCR4"/>
    <property type="match status" value="1"/>
</dbReference>
<keyword evidence="7" id="KW-0963">Cytoplasm</keyword>
<dbReference type="GO" id="GO:0005634">
    <property type="term" value="C:nucleus"/>
    <property type="evidence" value="ECO:0007669"/>
    <property type="project" value="UniProtKB-SubCell"/>
</dbReference>
<dbReference type="EMBL" id="CAJVPI010000144">
    <property type="protein sequence ID" value="CAG8488936.1"/>
    <property type="molecule type" value="Genomic_DNA"/>
</dbReference>
<evidence type="ECO:0000313" key="26">
    <source>
        <dbReference type="EMBL" id="CAG8488936.1"/>
    </source>
</evidence>
<protein>
    <recommendedName>
        <fullName evidence="19">CCR4-Not complex 3'-5'-exoribonuclease subunit Ccr4</fullName>
        <ecNumber evidence="6">3.1.13.4</ecNumber>
    </recommendedName>
    <alternativeName>
        <fullName evidence="20">Carbon catabolite repressor protein 4</fullName>
    </alternativeName>
    <alternativeName>
        <fullName evidence="21">Cytoplasmic deadenylase</fullName>
    </alternativeName>
    <alternativeName>
        <fullName evidence="22">Glucose-repressible alcohol dehydrogenase transcriptional effector</fullName>
    </alternativeName>
</protein>
<comment type="function">
    <text evidence="23">Acts as a catalytic component of the CCR4-NOT core complex, which in the nucleus seems to be a general transcription factor, and in the cytoplasm the major mRNA deadenylase involved in mRNA turnover. Ccr4 has 3'-5' RNase activity with a strong preference for polyadenylated substrates and also low exonuclease activity towards single-stranded DNA.</text>
</comment>
<evidence type="ECO:0000256" key="16">
    <source>
        <dbReference type="ARBA" id="ARBA00023015"/>
    </source>
</evidence>
<keyword evidence="10" id="KW-0479">Metal-binding</keyword>
<keyword evidence="8" id="KW-0433">Leucine-rich repeat</keyword>
<dbReference type="FunFam" id="3.80.10.10:FF:000447">
    <property type="entry name" value="Glucose-repressible alcohol dehydrogenase transcriptional effector"/>
    <property type="match status" value="1"/>
</dbReference>
<dbReference type="SMART" id="SM00369">
    <property type="entry name" value="LRR_TYP"/>
    <property type="match status" value="2"/>
</dbReference>
<feature type="region of interest" description="Disordered" evidence="24">
    <location>
        <begin position="9"/>
        <end position="41"/>
    </location>
</feature>
<evidence type="ECO:0000256" key="13">
    <source>
        <dbReference type="ARBA" id="ARBA00022839"/>
    </source>
</evidence>
<evidence type="ECO:0000256" key="7">
    <source>
        <dbReference type="ARBA" id="ARBA00022490"/>
    </source>
</evidence>
<evidence type="ECO:0000256" key="17">
    <source>
        <dbReference type="ARBA" id="ARBA00023163"/>
    </source>
</evidence>
<keyword evidence="13" id="KW-0269">Exonuclease</keyword>
<evidence type="ECO:0000256" key="10">
    <source>
        <dbReference type="ARBA" id="ARBA00022723"/>
    </source>
</evidence>
<keyword evidence="15" id="KW-0694">RNA-binding</keyword>
<keyword evidence="9" id="KW-0540">Nuclease</keyword>
<evidence type="ECO:0000256" key="9">
    <source>
        <dbReference type="ARBA" id="ARBA00022722"/>
    </source>
</evidence>
<organism evidence="26 27">
    <name type="scientific">Paraglomus brasilianum</name>
    <dbReference type="NCBI Taxonomy" id="144538"/>
    <lineage>
        <taxon>Eukaryota</taxon>
        <taxon>Fungi</taxon>
        <taxon>Fungi incertae sedis</taxon>
        <taxon>Mucoromycota</taxon>
        <taxon>Glomeromycotina</taxon>
        <taxon>Glomeromycetes</taxon>
        <taxon>Paraglomerales</taxon>
        <taxon>Paraglomeraceae</taxon>
        <taxon>Paraglomus</taxon>
    </lineage>
</organism>
<evidence type="ECO:0000256" key="12">
    <source>
        <dbReference type="ARBA" id="ARBA00022801"/>
    </source>
</evidence>
<comment type="catalytic activity">
    <reaction evidence="1">
        <text>Exonucleolytic cleavage of poly(A) to 5'-AMP.</text>
        <dbReference type="EC" id="3.1.13.4"/>
    </reaction>
</comment>
<evidence type="ECO:0000256" key="6">
    <source>
        <dbReference type="ARBA" id="ARBA00012161"/>
    </source>
</evidence>
<evidence type="ECO:0000256" key="4">
    <source>
        <dbReference type="ARBA" id="ARBA00004496"/>
    </source>
</evidence>
<feature type="region of interest" description="Disordered" evidence="24">
    <location>
        <begin position="75"/>
        <end position="102"/>
    </location>
</feature>
<sequence>MDTYHQLIYNSPNIPVSPVQSPTNTPSPTTSPSQTSPSLSYTVSHGVPTMYGNNMPLFPFPSKIHSKLQQTMNHSFGPHPLLNQSAGPPAQALPPPGSILTQQPPLTVSLSTGVSNPLSTGIGSLHWQQQLLYAQSSRQSASPHHHARQAAAAARNNSSAVAITDPNNPNKPPVNGVGVEKSSGNKKDRSSQWKTIDLGGMGLKNISNELFHYSFLTTLYIKHNNLTRLSPEIAKLRRLTVLDVSGNKLTSLPPELGMVTRLRELLVFDNLLMTLPYELGTLYRLEILGLEGNPISEPIKSMLQKEGTPAVIQYLRDSSPLPQQPADREWIPLDNDPSNSNSPDVFTLLSYNVLCEKYATSQHYGYMPSWALAWNYRKDIILQEVLSYNADIMCLQEVDTSQYEEFFKDQLRTQADYDSVYWPKSRAKTMSEWEKKTVDGCATFFKASKYTLIDKQLIEFNQIALQRPDFKKTDEMFNRVITKDNIAIVTLLENKETQARLIVANCHIHWDPSFADVKLVQVAMLTDELEKYAEKWCAQSTNPIHNYSPPTKMSTIICGDFNSTPGSGVYDFLGHGTVQQDHHDFGDHAYGTYTSEGLSHRFSLKSAYANIGELPFTNFTPSFTGVIDYIWHTTHSLTVTGLLGGIDKEYVSKMVGFPNVHFPSESVKFQLHSEAFLLLVDIVLSFY</sequence>
<feature type="compositionally biased region" description="Low complexity" evidence="24">
    <location>
        <begin position="16"/>
        <end position="38"/>
    </location>
</feature>
<feature type="compositionally biased region" description="Low complexity" evidence="24">
    <location>
        <begin position="149"/>
        <end position="179"/>
    </location>
</feature>
<evidence type="ECO:0000313" key="27">
    <source>
        <dbReference type="Proteomes" id="UP000789739"/>
    </source>
</evidence>
<evidence type="ECO:0000256" key="2">
    <source>
        <dbReference type="ARBA" id="ARBA00001946"/>
    </source>
</evidence>
<feature type="region of interest" description="Disordered" evidence="24">
    <location>
        <begin position="136"/>
        <end position="191"/>
    </location>
</feature>
<dbReference type="Gene3D" id="3.60.10.10">
    <property type="entry name" value="Endonuclease/exonuclease/phosphatase"/>
    <property type="match status" value="1"/>
</dbReference>
<proteinExistence type="inferred from homology"/>
<dbReference type="Gene3D" id="3.80.10.10">
    <property type="entry name" value="Ribonuclease Inhibitor"/>
    <property type="match status" value="1"/>
</dbReference>
<dbReference type="GO" id="GO:0003723">
    <property type="term" value="F:RNA binding"/>
    <property type="evidence" value="ECO:0007669"/>
    <property type="project" value="UniProtKB-KW"/>
</dbReference>
<dbReference type="SUPFAM" id="SSF52058">
    <property type="entry name" value="L domain-like"/>
    <property type="match status" value="1"/>
</dbReference>
<keyword evidence="16" id="KW-0805">Transcription regulation</keyword>
<dbReference type="InterPro" id="IPR025875">
    <property type="entry name" value="Leu-rich_rpt_4"/>
</dbReference>
<dbReference type="Pfam" id="PF12799">
    <property type="entry name" value="LRR_4"/>
    <property type="match status" value="1"/>
</dbReference>
<comment type="caution">
    <text evidence="26">The sequence shown here is derived from an EMBL/GenBank/DDBJ whole genome shotgun (WGS) entry which is preliminary data.</text>
</comment>
<comment type="subcellular location">
    <subcellularLocation>
        <location evidence="4">Cytoplasm</location>
    </subcellularLocation>
    <subcellularLocation>
        <location evidence="3">Nucleus</location>
    </subcellularLocation>
</comment>
<dbReference type="GO" id="GO:0046872">
    <property type="term" value="F:metal ion binding"/>
    <property type="evidence" value="ECO:0007669"/>
    <property type="project" value="UniProtKB-KW"/>
</dbReference>
<dbReference type="AlphaFoldDB" id="A0A9N8ZCW6"/>
<evidence type="ECO:0000256" key="22">
    <source>
        <dbReference type="ARBA" id="ARBA00033317"/>
    </source>
</evidence>
<feature type="domain" description="Endonuclease/exonuclease/phosphatase" evidence="25">
    <location>
        <begin position="349"/>
        <end position="647"/>
    </location>
</feature>
<keyword evidence="27" id="KW-1185">Reference proteome</keyword>
<dbReference type="SUPFAM" id="SSF56219">
    <property type="entry name" value="DNase I-like"/>
    <property type="match status" value="1"/>
</dbReference>
<dbReference type="OrthoDB" id="428734at2759"/>
<dbReference type="PANTHER" id="PTHR12121:SF100">
    <property type="entry name" value="POLY(A)-SPECIFIC RIBONUCLEASE"/>
    <property type="match status" value="1"/>
</dbReference>
<dbReference type="Pfam" id="PF03372">
    <property type="entry name" value="Exo_endo_phos"/>
    <property type="match status" value="1"/>
</dbReference>
<evidence type="ECO:0000256" key="19">
    <source>
        <dbReference type="ARBA" id="ARBA00023475"/>
    </source>
</evidence>
<reference evidence="26" key="1">
    <citation type="submission" date="2021-06" db="EMBL/GenBank/DDBJ databases">
        <authorList>
            <person name="Kallberg Y."/>
            <person name="Tangrot J."/>
            <person name="Rosling A."/>
        </authorList>
    </citation>
    <scope>NUCLEOTIDE SEQUENCE</scope>
    <source>
        <strain evidence="26">BR232B</strain>
    </source>
</reference>
<keyword evidence="17" id="KW-0804">Transcription</keyword>
<evidence type="ECO:0000256" key="15">
    <source>
        <dbReference type="ARBA" id="ARBA00022884"/>
    </source>
</evidence>
<evidence type="ECO:0000256" key="18">
    <source>
        <dbReference type="ARBA" id="ARBA00023242"/>
    </source>
</evidence>